<feature type="domain" description="ABC transporter" evidence="9">
    <location>
        <begin position="377"/>
        <end position="620"/>
    </location>
</feature>
<keyword evidence="2 8" id="KW-0812">Transmembrane</keyword>
<proteinExistence type="predicted"/>
<reference evidence="10 11" key="1">
    <citation type="submission" date="2019-10" db="EMBL/GenBank/DDBJ databases">
        <title>Streptomyces tenebrisbrunneis sp.nov., an endogenous actinomycete isolated from of Lycium ruthenicum.</title>
        <authorList>
            <person name="Ma L."/>
        </authorList>
    </citation>
    <scope>NUCLEOTIDE SEQUENCE [LARGE SCALE GENOMIC DNA]</scope>
    <source>
        <strain evidence="10 11">TRM 66187</strain>
    </source>
</reference>
<dbReference type="SUPFAM" id="SSF90123">
    <property type="entry name" value="ABC transporter transmembrane region"/>
    <property type="match status" value="1"/>
</dbReference>
<evidence type="ECO:0000256" key="2">
    <source>
        <dbReference type="ARBA" id="ARBA00022692"/>
    </source>
</evidence>
<dbReference type="InterPro" id="IPR039421">
    <property type="entry name" value="Type_1_exporter"/>
</dbReference>
<feature type="transmembrane region" description="Helical" evidence="8">
    <location>
        <begin position="35"/>
        <end position="59"/>
    </location>
</feature>
<keyword evidence="4 10" id="KW-0067">ATP-binding</keyword>
<sequence length="648" mass="69614">MAGDERRAGIRERWDAYRAEAVAPRLLIVRQLPHAGAGLAAALLAVNVLLGLMPVLFVVETSVLIGRVPDAVRGGTDSAAWHALVTAFLVASAAFAGQQVLAPLQAALGERVQRRVDGYFTRRLMASSLAAVGIAPLEDQRTLDALREASRRLETSWHTPGHATAGLLALVARYTRLLALAVLVGAVTAPAAGAAILGAALVFRYGQRGGQRKYARVFKEHLPAEREAAYFRDVATGVDAAKEIRVFGLVGWLSDRYRSSHLDSLYPMWRARRRIYLKPYFGYTALGLLTAGAVTAWTARGAAAGTFSLTALALALQAAVAALLLGEHYPESDANTQFGMDAVRGLADFESRLAERLPGDVTADATGDARGLPREGVRFRDVSFRYAGGRRPVLDGLDLVLRAGECTAIVGLNGAGKTTLVKLLARMYEPTGGTVLVDGQDVRTFAVDSWRRQIAVIFQDFNRYELSAADNIALGAVERPPDAAAVRSAAQKAGVAGALERLPRGYDTPLSRQYEGGAQLSGGQWQRVAIARALYALDAGARVLVLDEPTAALDVRAEREFFSRFVELTRGVTTLLISHRFSSVRHADRIVVLEDGRVAEDGTHGELLARGGRYAELFRLQAERFAEPERPGAAPAVPAPAEPTEDTP</sequence>
<evidence type="ECO:0000256" key="1">
    <source>
        <dbReference type="ARBA" id="ARBA00004651"/>
    </source>
</evidence>
<dbReference type="RefSeq" id="WP_156205554.1">
    <property type="nucleotide sequence ID" value="NZ_WHPN01000208.1"/>
</dbReference>
<dbReference type="EMBL" id="WHPN01000208">
    <property type="protein sequence ID" value="KAF4409516.1"/>
    <property type="molecule type" value="Genomic_DNA"/>
</dbReference>
<dbReference type="SUPFAM" id="SSF52540">
    <property type="entry name" value="P-loop containing nucleoside triphosphate hydrolases"/>
    <property type="match status" value="1"/>
</dbReference>
<keyword evidence="6 8" id="KW-0472">Membrane</keyword>
<dbReference type="Proteomes" id="UP000621266">
    <property type="component" value="Unassembled WGS sequence"/>
</dbReference>
<feature type="transmembrane region" description="Helical" evidence="8">
    <location>
        <begin position="79"/>
        <end position="98"/>
    </location>
</feature>
<dbReference type="SMART" id="SM00382">
    <property type="entry name" value="AAA"/>
    <property type="match status" value="1"/>
</dbReference>
<comment type="subcellular location">
    <subcellularLocation>
        <location evidence="1">Cell membrane</location>
        <topology evidence="1">Multi-pass membrane protein</topology>
    </subcellularLocation>
</comment>
<evidence type="ECO:0000259" key="9">
    <source>
        <dbReference type="PROSITE" id="PS50893"/>
    </source>
</evidence>
<accession>A0ABQ7FKM1</accession>
<evidence type="ECO:0000256" key="3">
    <source>
        <dbReference type="ARBA" id="ARBA00022741"/>
    </source>
</evidence>
<dbReference type="InterPro" id="IPR027417">
    <property type="entry name" value="P-loop_NTPase"/>
</dbReference>
<dbReference type="InterPro" id="IPR036640">
    <property type="entry name" value="ABC1_TM_sf"/>
</dbReference>
<dbReference type="PROSITE" id="PS50893">
    <property type="entry name" value="ABC_TRANSPORTER_2"/>
    <property type="match status" value="1"/>
</dbReference>
<gene>
    <name evidence="10" type="ORF">GCU69_08710</name>
</gene>
<evidence type="ECO:0000313" key="10">
    <source>
        <dbReference type="EMBL" id="KAF4409516.1"/>
    </source>
</evidence>
<feature type="transmembrane region" description="Helical" evidence="8">
    <location>
        <begin position="177"/>
        <end position="203"/>
    </location>
</feature>
<evidence type="ECO:0000256" key="7">
    <source>
        <dbReference type="SAM" id="MobiDB-lite"/>
    </source>
</evidence>
<dbReference type="InterPro" id="IPR017871">
    <property type="entry name" value="ABC_transporter-like_CS"/>
</dbReference>
<name>A0ABQ7FKM1_9ACTN</name>
<dbReference type="Gene3D" id="1.20.1560.10">
    <property type="entry name" value="ABC transporter type 1, transmembrane domain"/>
    <property type="match status" value="1"/>
</dbReference>
<dbReference type="GO" id="GO:0005524">
    <property type="term" value="F:ATP binding"/>
    <property type="evidence" value="ECO:0007669"/>
    <property type="project" value="UniProtKB-KW"/>
</dbReference>
<evidence type="ECO:0000256" key="8">
    <source>
        <dbReference type="SAM" id="Phobius"/>
    </source>
</evidence>
<keyword evidence="3" id="KW-0547">Nucleotide-binding</keyword>
<feature type="region of interest" description="Disordered" evidence="7">
    <location>
        <begin position="625"/>
        <end position="648"/>
    </location>
</feature>
<feature type="transmembrane region" description="Helical" evidence="8">
    <location>
        <begin position="280"/>
        <end position="299"/>
    </location>
</feature>
<evidence type="ECO:0000256" key="4">
    <source>
        <dbReference type="ARBA" id="ARBA00022840"/>
    </source>
</evidence>
<dbReference type="Pfam" id="PF00005">
    <property type="entry name" value="ABC_tran"/>
    <property type="match status" value="1"/>
</dbReference>
<dbReference type="PROSITE" id="PS00211">
    <property type="entry name" value="ABC_TRANSPORTER_1"/>
    <property type="match status" value="1"/>
</dbReference>
<keyword evidence="5 8" id="KW-1133">Transmembrane helix</keyword>
<dbReference type="PANTHER" id="PTHR24221">
    <property type="entry name" value="ATP-BINDING CASSETTE SUB-FAMILY B"/>
    <property type="match status" value="1"/>
</dbReference>
<evidence type="ECO:0000256" key="6">
    <source>
        <dbReference type="ARBA" id="ARBA00023136"/>
    </source>
</evidence>
<organism evidence="10 11">
    <name type="scientific">Streptomyces lycii</name>
    <dbReference type="NCBI Taxonomy" id="2654337"/>
    <lineage>
        <taxon>Bacteria</taxon>
        <taxon>Bacillati</taxon>
        <taxon>Actinomycetota</taxon>
        <taxon>Actinomycetes</taxon>
        <taxon>Kitasatosporales</taxon>
        <taxon>Streptomycetaceae</taxon>
        <taxon>Streptomyces</taxon>
    </lineage>
</organism>
<dbReference type="InterPro" id="IPR003593">
    <property type="entry name" value="AAA+_ATPase"/>
</dbReference>
<evidence type="ECO:0000256" key="5">
    <source>
        <dbReference type="ARBA" id="ARBA00022989"/>
    </source>
</evidence>
<comment type="caution">
    <text evidence="10">The sequence shown here is derived from an EMBL/GenBank/DDBJ whole genome shotgun (WGS) entry which is preliminary data.</text>
</comment>
<protein>
    <submittedName>
        <fullName evidence="10">ATP-binding cassette domain-containing protein</fullName>
    </submittedName>
</protein>
<dbReference type="Gene3D" id="3.40.50.300">
    <property type="entry name" value="P-loop containing nucleotide triphosphate hydrolases"/>
    <property type="match status" value="1"/>
</dbReference>
<dbReference type="InterPro" id="IPR003439">
    <property type="entry name" value="ABC_transporter-like_ATP-bd"/>
</dbReference>
<keyword evidence="11" id="KW-1185">Reference proteome</keyword>
<evidence type="ECO:0000313" key="11">
    <source>
        <dbReference type="Proteomes" id="UP000621266"/>
    </source>
</evidence>
<dbReference type="PANTHER" id="PTHR24221:SF654">
    <property type="entry name" value="ATP-BINDING CASSETTE SUB-FAMILY B MEMBER 6"/>
    <property type="match status" value="1"/>
</dbReference>